<feature type="transmembrane region" description="Helical" evidence="1">
    <location>
        <begin position="15"/>
        <end position="36"/>
    </location>
</feature>
<keyword evidence="1" id="KW-0472">Membrane</keyword>
<comment type="caution">
    <text evidence="2">The sequence shown here is derived from an EMBL/GenBank/DDBJ whole genome shotgun (WGS) entry which is preliminary data.</text>
</comment>
<reference evidence="2 3" key="1">
    <citation type="journal article" date="2016" name="Nat. Commun.">
        <title>Thousands of microbial genomes shed light on interconnected biogeochemical processes in an aquifer system.</title>
        <authorList>
            <person name="Anantharaman K."/>
            <person name="Brown C.T."/>
            <person name="Hug L.A."/>
            <person name="Sharon I."/>
            <person name="Castelle C.J."/>
            <person name="Probst A.J."/>
            <person name="Thomas B.C."/>
            <person name="Singh A."/>
            <person name="Wilkins M.J."/>
            <person name="Karaoz U."/>
            <person name="Brodie E.L."/>
            <person name="Williams K.H."/>
            <person name="Hubbard S.S."/>
            <person name="Banfield J.F."/>
        </authorList>
    </citation>
    <scope>NUCLEOTIDE SEQUENCE [LARGE SCALE GENOMIC DNA]</scope>
</reference>
<evidence type="ECO:0000313" key="3">
    <source>
        <dbReference type="Proteomes" id="UP000177001"/>
    </source>
</evidence>
<dbReference type="AlphaFoldDB" id="A0A1F6WYV4"/>
<keyword evidence="1" id="KW-0812">Transmembrane</keyword>
<evidence type="ECO:0000313" key="2">
    <source>
        <dbReference type="EMBL" id="OGI86905.1"/>
    </source>
</evidence>
<evidence type="ECO:0000256" key="1">
    <source>
        <dbReference type="SAM" id="Phobius"/>
    </source>
</evidence>
<dbReference type="Proteomes" id="UP000177001">
    <property type="component" value="Unassembled WGS sequence"/>
</dbReference>
<gene>
    <name evidence="2" type="ORF">A3A91_03495</name>
</gene>
<keyword evidence="1" id="KW-1133">Transmembrane helix</keyword>
<sequence>MEEQTKRKINNQSGAAMLISVIFFLFISLAIIGGLVSPSVREYKNASVNLNSKKSYFLAESGTEDAFYRLLNNLAISGSEVITLDSNSATTTITTLPGGSKQISALGDVSSYQRKTDLTLLIGEGVSFNYGIQVGAGGLTMGSNSEIQGNAFVAGNITGSGDITGDVVVAENNHSISGVDVVGNVLAYSCLSGTVVNGNLTYVTGGSHTCSVSGSVSSQSTPISSEGFAITQTQIDDWKAETANGVAKSAYTINSNSTVTESSSVVITGNMGVGSGATWNLMGTTKIIGNLTINSNSNVNISDTLYVTGNISFGGGSITQLSSSYGSSSGVVLSDGVMTINSNTTLLGSGQTGSYILILSTSNSNSAINIGSNATGAIFYASAGRVMVNSNANVKEVTGYAVSLGSNAILQYESGLANLNFSGGPSGGWSISSWKEIE</sequence>
<dbReference type="EMBL" id="MFUR01000008">
    <property type="protein sequence ID" value="OGI86905.1"/>
    <property type="molecule type" value="Genomic_DNA"/>
</dbReference>
<proteinExistence type="predicted"/>
<evidence type="ECO:0008006" key="4">
    <source>
        <dbReference type="Google" id="ProtNLM"/>
    </source>
</evidence>
<organism evidence="2 3">
    <name type="scientific">Candidatus Nomurabacteria bacterium RIFCSPLOWO2_01_FULL_36_16</name>
    <dbReference type="NCBI Taxonomy" id="1801767"/>
    <lineage>
        <taxon>Bacteria</taxon>
        <taxon>Candidatus Nomuraibacteriota</taxon>
    </lineage>
</organism>
<name>A0A1F6WYV4_9BACT</name>
<protein>
    <recommendedName>
        <fullName evidence="4">Type 4 fimbrial biogenesis protein PilX N-terminal domain-containing protein</fullName>
    </recommendedName>
</protein>
<accession>A0A1F6WYV4</accession>